<feature type="compositionally biased region" description="Polar residues" evidence="6">
    <location>
        <begin position="1621"/>
        <end position="1632"/>
    </location>
</feature>
<feature type="compositionally biased region" description="Polar residues" evidence="6">
    <location>
        <begin position="408"/>
        <end position="421"/>
    </location>
</feature>
<feature type="compositionally biased region" description="Gly residues" evidence="6">
    <location>
        <begin position="890"/>
        <end position="905"/>
    </location>
</feature>
<feature type="compositionally biased region" description="Low complexity" evidence="6">
    <location>
        <begin position="858"/>
        <end position="878"/>
    </location>
</feature>
<feature type="compositionally biased region" description="Polar residues" evidence="6">
    <location>
        <begin position="1281"/>
        <end position="1296"/>
    </location>
</feature>
<feature type="compositionally biased region" description="Low complexity" evidence="6">
    <location>
        <begin position="107"/>
        <end position="118"/>
    </location>
</feature>
<evidence type="ECO:0000256" key="4">
    <source>
        <dbReference type="ARBA" id="ARBA00023163"/>
    </source>
</evidence>
<feature type="compositionally biased region" description="Basic and acidic residues" evidence="6">
    <location>
        <begin position="941"/>
        <end position="958"/>
    </location>
</feature>
<dbReference type="GeneID" id="94424156"/>
<evidence type="ECO:0000259" key="8">
    <source>
        <dbReference type="Pfam" id="PF14733"/>
    </source>
</evidence>
<keyword evidence="3" id="KW-0238">DNA-binding</keyword>
<feature type="compositionally biased region" description="Acidic residues" evidence="6">
    <location>
        <begin position="812"/>
        <end position="823"/>
    </location>
</feature>
<name>A0A2C6LFI5_9APIC</name>
<dbReference type="OrthoDB" id="332674at2759"/>
<feature type="compositionally biased region" description="Basic and acidic residues" evidence="6">
    <location>
        <begin position="879"/>
        <end position="889"/>
    </location>
</feature>
<feature type="compositionally biased region" description="Low complexity" evidence="6">
    <location>
        <begin position="1552"/>
        <end position="1562"/>
    </location>
</feature>
<dbReference type="GO" id="GO:0005634">
    <property type="term" value="C:nucleus"/>
    <property type="evidence" value="ECO:0007669"/>
    <property type="project" value="UniProtKB-SubCell"/>
</dbReference>
<dbReference type="Pfam" id="PF00847">
    <property type="entry name" value="AP2"/>
    <property type="match status" value="1"/>
</dbReference>
<feature type="compositionally biased region" description="Basic and acidic residues" evidence="6">
    <location>
        <begin position="907"/>
        <end position="917"/>
    </location>
</feature>
<feature type="region of interest" description="Disordered" evidence="6">
    <location>
        <begin position="1435"/>
        <end position="1668"/>
    </location>
</feature>
<reference evidence="9 10" key="1">
    <citation type="journal article" date="2017" name="Int. J. Parasitol.">
        <title>The genome of the protozoan parasite Cystoisospora suis and a reverse vaccinology approach to identify vaccine candidates.</title>
        <authorList>
            <person name="Palmieri N."/>
            <person name="Shrestha A."/>
            <person name="Ruttkowski B."/>
            <person name="Beck T."/>
            <person name="Vogl C."/>
            <person name="Tomley F."/>
            <person name="Blake D.P."/>
            <person name="Joachim A."/>
        </authorList>
    </citation>
    <scope>NUCLEOTIDE SEQUENCE [LARGE SCALE GENOMIC DNA]</scope>
    <source>
        <strain evidence="9 10">Wien I</strain>
    </source>
</reference>
<feature type="domain" description="AP2/ERF" evidence="7">
    <location>
        <begin position="453"/>
        <end position="502"/>
    </location>
</feature>
<feature type="region of interest" description="Disordered" evidence="6">
    <location>
        <begin position="1039"/>
        <end position="1297"/>
    </location>
</feature>
<evidence type="ECO:0000313" key="10">
    <source>
        <dbReference type="Proteomes" id="UP000221165"/>
    </source>
</evidence>
<feature type="compositionally biased region" description="Gly residues" evidence="6">
    <location>
        <begin position="1538"/>
        <end position="1551"/>
    </location>
</feature>
<sequence>MSNQDGFDSSLREPSACNVGSGSDGCSTSEKRKNEVRPLSPSSFSFLSPQCFPTSAELGSIADSCEQLLKPFYHGEQSAEGSSSSSPPPPRENRTPEANGRLKGESKAISCSSSSASSPEGRSHNELMRRHQGMSPHVGTEQLSSAAVAGHSVPDSKQGRSSSLAYRESDFPQCVSSRNVTCEDQECTDYAGSLPHDLKGQQPGHPDPARVKGSQRTSSGSPPQRQKLSVTSPRLDCLPVLMTPQKEAVFSTSPTPPFTSSDHEEGYEYPRSLKPSDNQRLPLENFHSSSHWRDRSPSNCENPPREKSHGSLHSSLPPSVYGTAMTPDVKLTVGACHASSPPSVSLAPSLVDGEEEGSRSPRVPQHQPQQASESVAEEMQEEGTYTSSSQDYGDGGGTDGGVQEEKNSFSVDTMASTSSSVKEPGRGDEEYKGGNHSRSLSPSYYQAQLDRCPKVVGVRFDKTQCRWLAGISVNGKTMNKYFPVYKYGFDGARRMAVNHRLACLRNQGKSALAASVAAAAAQLERDGGDDGVGEERLDNGEDMLSKGQGDEELHRSEHQAERSRPLLPGGATGASQTSGRPVSKEGVEGGVGLSGKQTEGSSSAWSGRTRGVWRRRTLEDDSFEAFFSYEGGGAEREEEESKEADGEYRAHYQGPGYRSRNRSKPCSTGGLYGRGKTTRDRDGTADPVGGQSHEDRDADSRDESQEQDNVKKQTFEATEIRRTTHNTAEGGDTEQQHGEGGDREQGTEGGEKEALIGADDCSPSFTGPDPWGCNRRGSKFRNGRASVIQRGGRGGPIKSFASRHAGQAPLENESDFADGEGEGEMSKITDKGVDKVKEKDGERESLEADEREVEEGRLSPLSAGSSASPPKSGSWSSRPDTRSRPRGDGSAEGGGRVKGGRGVGEGYSDRDGEDGSRSAKKRCIGSQRTPSISGGEEEDGDMMRKEEENGGEERKGTLDLEGNSIQEKAALAENLRPWPEGLWWSRADSRWVVVCPGDAGDSSEGRKYFIANSAGGVGEAYRLACAFLDEAMRKVGNNGLSDGSLLPSERDKGVSSLSPRSSSTSASGPSSTRHGMCTRGSGRERGRSDEGVSASQRHDEGETDAEDEDSGEHVAEGADVLNRDRESTGSDTVGNLQLHAKGRGHTNASDRGESKGGQEGEGKKRQSPVGDGRQGICAEQEKYGSSVLWRVKEDTAATEGIKKKERFREKEEDDNERGSSHTDEGIKLSSLVLEGKALHHKSTDVSERKYASDEDGHEQSSVGKECEHSSAESPAHRQESFDVSDSADFQTSSSGANKICTRGMSSASLNDRSCSRSGHHLRHQSTSALASSVSTALARRRWGSSAAIVASGADAWARQALKLPLYPGMQYDAISKCFRVKLRNHRRAFSVVRRGVREAHILAVEALMSEGLLDKKNEDDFRSFYREKESFALPDAAEGGGKLGDRSLLPSGDGGMPGSAGMNHTGGFTTRRSFSHHSRGYRDSLGDHFEEEGHKASSSRGGCGGRTLEERYHGGGRGREESVLSPPTSFSPHPPRKGSGGATVGSTGGLGSTSCHGMATRGSGQGAGGGVYTQSRGGAGGYQGTGHPSSGGSSRGSYWGSGVSFHQEGRTGDTGARHAAQASNHNNTVGRHSNSRGDKWRTSSAGTSGGGSFVGAAPGFDEEGDNKGDDDAFLPLGGLGLTKNAIVICLTDMRDNCLPMCFASFNERAERRRMIQRHIAHIQDATRRETVLPYLHLFECLLLLNRLPHEVEYSTQRILFSALDMHARAAIHTYFPGYFTGSAGALGVLWGEDDSCREPVDPSSLEAELVMDDDDYMRR</sequence>
<dbReference type="InterPro" id="IPR028078">
    <property type="entry name" value="ACDC"/>
</dbReference>
<evidence type="ECO:0000256" key="5">
    <source>
        <dbReference type="ARBA" id="ARBA00023242"/>
    </source>
</evidence>
<feature type="compositionally biased region" description="Basic and acidic residues" evidence="6">
    <location>
        <begin position="1507"/>
        <end position="1522"/>
    </location>
</feature>
<feature type="compositionally biased region" description="Basic and acidic residues" evidence="6">
    <location>
        <begin position="1241"/>
        <end position="1280"/>
    </location>
</feature>
<feature type="region of interest" description="Disordered" evidence="6">
    <location>
        <begin position="1"/>
        <end position="46"/>
    </location>
</feature>
<feature type="compositionally biased region" description="Low complexity" evidence="6">
    <location>
        <begin position="1055"/>
        <end position="1073"/>
    </location>
</feature>
<feature type="compositionally biased region" description="Acidic residues" evidence="6">
    <location>
        <begin position="1101"/>
        <end position="1110"/>
    </location>
</feature>
<feature type="compositionally biased region" description="Basic and acidic residues" evidence="6">
    <location>
        <begin position="692"/>
        <end position="722"/>
    </location>
</feature>
<dbReference type="GO" id="GO:0003677">
    <property type="term" value="F:DNA binding"/>
    <property type="evidence" value="ECO:0007669"/>
    <property type="project" value="UniProtKB-KW"/>
</dbReference>
<feature type="compositionally biased region" description="Basic and acidic residues" evidence="6">
    <location>
        <begin position="423"/>
        <end position="433"/>
    </location>
</feature>
<feature type="region of interest" description="Disordered" evidence="6">
    <location>
        <begin position="72"/>
        <end position="170"/>
    </location>
</feature>
<feature type="region of interest" description="Disordered" evidence="6">
    <location>
        <begin position="524"/>
        <end position="609"/>
    </location>
</feature>
<feature type="compositionally biased region" description="Basic and acidic residues" evidence="6">
    <location>
        <begin position="524"/>
        <end position="539"/>
    </location>
</feature>
<feature type="compositionally biased region" description="Basic and acidic residues" evidence="6">
    <location>
        <begin position="91"/>
        <end position="106"/>
    </location>
</feature>
<feature type="domain" description="AP2-coincident C-terminal" evidence="8">
    <location>
        <begin position="1679"/>
        <end position="1763"/>
    </location>
</feature>
<evidence type="ECO:0000256" key="6">
    <source>
        <dbReference type="SAM" id="MobiDB-lite"/>
    </source>
</evidence>
<keyword evidence="5" id="KW-0539">Nucleus</keyword>
<accession>A0A2C6LFI5</accession>
<feature type="compositionally biased region" description="Basic and acidic residues" evidence="6">
    <location>
        <begin position="1111"/>
        <end position="1128"/>
    </location>
</feature>
<dbReference type="RefSeq" id="XP_067927070.1">
    <property type="nucleotide sequence ID" value="XM_068060945.1"/>
</dbReference>
<evidence type="ECO:0000256" key="3">
    <source>
        <dbReference type="ARBA" id="ARBA00023125"/>
    </source>
</evidence>
<feature type="compositionally biased region" description="Gly residues" evidence="6">
    <location>
        <begin position="1563"/>
        <end position="1584"/>
    </location>
</feature>
<organism evidence="9 10">
    <name type="scientific">Cystoisospora suis</name>
    <dbReference type="NCBI Taxonomy" id="483139"/>
    <lineage>
        <taxon>Eukaryota</taxon>
        <taxon>Sar</taxon>
        <taxon>Alveolata</taxon>
        <taxon>Apicomplexa</taxon>
        <taxon>Conoidasida</taxon>
        <taxon>Coccidia</taxon>
        <taxon>Eucoccidiorida</taxon>
        <taxon>Eimeriorina</taxon>
        <taxon>Sarcocystidae</taxon>
        <taxon>Cystoisospora</taxon>
    </lineage>
</organism>
<feature type="compositionally biased region" description="Basic and acidic residues" evidence="6">
    <location>
        <begin position="1081"/>
        <end position="1100"/>
    </location>
</feature>
<feature type="region of interest" description="Disordered" evidence="6">
    <location>
        <begin position="189"/>
        <end position="439"/>
    </location>
</feature>
<protein>
    <submittedName>
        <fullName evidence="9">Ap2 domain transcription factor ap2xii-5</fullName>
    </submittedName>
</protein>
<proteinExistence type="predicted"/>
<feature type="compositionally biased region" description="Low complexity" evidence="6">
    <location>
        <begin position="1585"/>
        <end position="1604"/>
    </location>
</feature>
<dbReference type="Gene3D" id="1.20.5.2050">
    <property type="match status" value="1"/>
</dbReference>
<dbReference type="Pfam" id="PF14733">
    <property type="entry name" value="ACDC"/>
    <property type="match status" value="1"/>
</dbReference>
<feature type="compositionally biased region" description="Basic and acidic residues" evidence="6">
    <location>
        <begin position="1480"/>
        <end position="1495"/>
    </location>
</feature>
<evidence type="ECO:0000256" key="1">
    <source>
        <dbReference type="ARBA" id="ARBA00004123"/>
    </source>
</evidence>
<gene>
    <name evidence="9" type="ORF">CSUI_000714</name>
</gene>
<dbReference type="EMBL" id="MIGC01000283">
    <property type="protein sequence ID" value="PHJ25423.1"/>
    <property type="molecule type" value="Genomic_DNA"/>
</dbReference>
<dbReference type="InterPro" id="IPR001471">
    <property type="entry name" value="AP2/ERF_dom"/>
</dbReference>
<feature type="compositionally biased region" description="Basic and acidic residues" evidence="6">
    <location>
        <begin position="1190"/>
        <end position="1226"/>
    </location>
</feature>
<feature type="compositionally biased region" description="Basic and acidic residues" evidence="6">
    <location>
        <begin position="1148"/>
        <end position="1164"/>
    </location>
</feature>
<comment type="caution">
    <text evidence="9">The sequence shown here is derived from an EMBL/GenBank/DDBJ whole genome shotgun (WGS) entry which is preliminary data.</text>
</comment>
<feature type="compositionally biased region" description="Polar residues" evidence="6">
    <location>
        <begin position="214"/>
        <end position="232"/>
    </location>
</feature>
<keyword evidence="2" id="KW-0805">Transcription regulation</keyword>
<keyword evidence="10" id="KW-1185">Reference proteome</keyword>
<dbReference type="VEuPathDB" id="ToxoDB:CSUI_000714"/>
<dbReference type="Proteomes" id="UP000221165">
    <property type="component" value="Unassembled WGS sequence"/>
</dbReference>
<feature type="compositionally biased region" description="Polar residues" evidence="6">
    <location>
        <begin position="18"/>
        <end position="28"/>
    </location>
</feature>
<feature type="compositionally biased region" description="Basic and acidic residues" evidence="6">
    <location>
        <begin position="824"/>
        <end position="848"/>
    </location>
</feature>
<evidence type="ECO:0000256" key="2">
    <source>
        <dbReference type="ARBA" id="ARBA00023015"/>
    </source>
</evidence>
<feature type="compositionally biased region" description="Polar residues" evidence="6">
    <location>
        <begin position="595"/>
        <end position="606"/>
    </location>
</feature>
<dbReference type="GO" id="GO:0003700">
    <property type="term" value="F:DNA-binding transcription factor activity"/>
    <property type="evidence" value="ECO:0007669"/>
    <property type="project" value="InterPro"/>
</dbReference>
<keyword evidence="4" id="KW-0804">Transcription</keyword>
<evidence type="ECO:0000259" key="7">
    <source>
        <dbReference type="Pfam" id="PF00847"/>
    </source>
</evidence>
<feature type="region of interest" description="Disordered" evidence="6">
    <location>
        <begin position="627"/>
        <end position="961"/>
    </location>
</feature>
<feature type="compositionally biased region" description="Basic and acidic residues" evidence="6">
    <location>
        <begin position="734"/>
        <end position="754"/>
    </location>
</feature>
<comment type="subcellular location">
    <subcellularLocation>
        <location evidence="1">Nucleus</location>
    </subcellularLocation>
</comment>
<feature type="compositionally biased region" description="Low complexity" evidence="6">
    <location>
        <begin position="338"/>
        <end position="351"/>
    </location>
</feature>
<feature type="compositionally biased region" description="Basic and acidic residues" evidence="6">
    <location>
        <begin position="548"/>
        <end position="564"/>
    </location>
</feature>
<evidence type="ECO:0000313" key="9">
    <source>
        <dbReference type="EMBL" id="PHJ25423.1"/>
    </source>
</evidence>